<dbReference type="PANTHER" id="PTHR12372">
    <property type="entry name" value="PECANEX"/>
    <property type="match status" value="1"/>
</dbReference>
<dbReference type="InterPro" id="IPR039797">
    <property type="entry name" value="Pecanex"/>
</dbReference>
<dbReference type="OrthoDB" id="5979286at2759"/>
<gene>
    <name evidence="3" type="ORF">BLA29_007601</name>
</gene>
<comment type="caution">
    <text evidence="3">The sequence shown here is derived from an EMBL/GenBank/DDBJ whole genome shotgun (WGS) entry which is preliminary data.</text>
</comment>
<evidence type="ECO:0000256" key="2">
    <source>
        <dbReference type="SAM" id="SignalP"/>
    </source>
</evidence>
<dbReference type="GO" id="GO:0016020">
    <property type="term" value="C:membrane"/>
    <property type="evidence" value="ECO:0007669"/>
    <property type="project" value="UniProtKB-SubCell"/>
</dbReference>
<keyword evidence="2" id="KW-0732">Signal</keyword>
<dbReference type="Proteomes" id="UP000194236">
    <property type="component" value="Unassembled WGS sequence"/>
</dbReference>
<evidence type="ECO:0000313" key="3">
    <source>
        <dbReference type="EMBL" id="OTF72711.1"/>
    </source>
</evidence>
<reference evidence="3 4" key="1">
    <citation type="submission" date="2017-03" db="EMBL/GenBank/DDBJ databases">
        <title>Genome Survey of Euroglyphus maynei.</title>
        <authorList>
            <person name="Arlian L.G."/>
            <person name="Morgan M.S."/>
            <person name="Rider S.D."/>
        </authorList>
    </citation>
    <scope>NUCLEOTIDE SEQUENCE [LARGE SCALE GENOMIC DNA]</scope>
    <source>
        <strain evidence="3">Arlian Lab</strain>
        <tissue evidence="3">Whole body</tissue>
    </source>
</reference>
<dbReference type="PANTHER" id="PTHR12372:SF6">
    <property type="entry name" value="PECANEX-LIKE PROTEIN 4"/>
    <property type="match status" value="1"/>
</dbReference>
<keyword evidence="4" id="KW-1185">Reference proteome</keyword>
<comment type="similarity">
    <text evidence="1">Belongs to the pecanex family.</text>
</comment>
<feature type="chain" id="PRO_5012666440" description="Pecanex-like protein" evidence="2">
    <location>
        <begin position="18"/>
        <end position="174"/>
    </location>
</feature>
<accession>A0A1Y3AW37</accession>
<protein>
    <recommendedName>
        <fullName evidence="1">Pecanex-like protein</fullName>
    </recommendedName>
</protein>
<dbReference type="EMBL" id="MUJZ01054984">
    <property type="protein sequence ID" value="OTF72711.1"/>
    <property type="molecule type" value="Genomic_DNA"/>
</dbReference>
<dbReference type="AlphaFoldDB" id="A0A1Y3AW37"/>
<proteinExistence type="inferred from homology"/>
<comment type="subcellular location">
    <subcellularLocation>
        <location evidence="1">Membrane</location>
        <topology evidence="1">Multi-pass membrane protein</topology>
    </subcellularLocation>
</comment>
<feature type="non-terminal residue" evidence="3">
    <location>
        <position position="174"/>
    </location>
</feature>
<sequence>MISSMLNISILPLFTLPIFLPSFPRPIKFWSTTPIRLPQTMNDTIIIDSIYYQQLMPRLIESLHRKSLFWDFCYSGEIYIGRFDDRLMWFQVLESGHNYCQIQMKGLELQETSCHTLEASTIDQINEYSFNNNCNSLLNRYFFYAINPLTKATIRTYSDATSVLTGIIDSPDTY</sequence>
<evidence type="ECO:0000313" key="4">
    <source>
        <dbReference type="Proteomes" id="UP000194236"/>
    </source>
</evidence>
<evidence type="ECO:0000256" key="1">
    <source>
        <dbReference type="RuleBase" id="RU367089"/>
    </source>
</evidence>
<feature type="signal peptide" evidence="2">
    <location>
        <begin position="1"/>
        <end position="17"/>
    </location>
</feature>
<organism evidence="3 4">
    <name type="scientific">Euroglyphus maynei</name>
    <name type="common">Mayne's house dust mite</name>
    <dbReference type="NCBI Taxonomy" id="6958"/>
    <lineage>
        <taxon>Eukaryota</taxon>
        <taxon>Metazoa</taxon>
        <taxon>Ecdysozoa</taxon>
        <taxon>Arthropoda</taxon>
        <taxon>Chelicerata</taxon>
        <taxon>Arachnida</taxon>
        <taxon>Acari</taxon>
        <taxon>Acariformes</taxon>
        <taxon>Sarcoptiformes</taxon>
        <taxon>Astigmata</taxon>
        <taxon>Psoroptidia</taxon>
        <taxon>Analgoidea</taxon>
        <taxon>Pyroglyphidae</taxon>
        <taxon>Pyroglyphinae</taxon>
        <taxon>Euroglyphus</taxon>
    </lineage>
</organism>
<name>A0A1Y3AW37_EURMA</name>